<protein>
    <submittedName>
        <fullName evidence="2">Sigma-70 family RNA polymerase sigma factor</fullName>
    </submittedName>
</protein>
<dbReference type="OrthoDB" id="9808901at2"/>
<dbReference type="Gene3D" id="1.10.1740.10">
    <property type="match status" value="1"/>
</dbReference>
<dbReference type="Proteomes" id="UP000245488">
    <property type="component" value="Chromosome"/>
</dbReference>
<comment type="caution">
    <text evidence="2">The sequence shown here is derived from an EMBL/GenBank/DDBJ whole genome shotgun (WGS) entry which is preliminary data.</text>
</comment>
<dbReference type="InterPro" id="IPR007627">
    <property type="entry name" value="RNA_pol_sigma70_r2"/>
</dbReference>
<dbReference type="InterPro" id="IPR013325">
    <property type="entry name" value="RNA_pol_sigma_r2"/>
</dbReference>
<sequence length="192" mass="22378">MKGVYMKDDEIIDLYFNRNERAIKETDIKYGRYCEKIAGNILGNNLDVEECLDDTYLKVWNRIPPTRPSILRAFIGKIIRETSINRYKASRTYKRGGGVVDELLDELEECIPDNSNVELSILGQELAGIIRDFVRELNKKEAYIFTARYFYAEEISHIAEKYGMSRHNATVVLGRLRKKLRERLIKEGYLVS</sequence>
<dbReference type="GO" id="GO:0003700">
    <property type="term" value="F:DNA-binding transcription factor activity"/>
    <property type="evidence" value="ECO:0007669"/>
    <property type="project" value="InterPro"/>
</dbReference>
<dbReference type="AlphaFoldDB" id="A0A317G1R6"/>
<dbReference type="EMBL" id="NXNG01000001">
    <property type="protein sequence ID" value="PWT27984.1"/>
    <property type="molecule type" value="Genomic_DNA"/>
</dbReference>
<proteinExistence type="predicted"/>
<keyword evidence="3" id="KW-1185">Reference proteome</keyword>
<gene>
    <name evidence="2" type="ORF">CPT75_13150</name>
</gene>
<dbReference type="GO" id="GO:0006352">
    <property type="term" value="P:DNA-templated transcription initiation"/>
    <property type="evidence" value="ECO:0007669"/>
    <property type="project" value="InterPro"/>
</dbReference>
<organism evidence="2 3">
    <name type="scientific">Butyrivibrio fibrisolvens</name>
    <dbReference type="NCBI Taxonomy" id="831"/>
    <lineage>
        <taxon>Bacteria</taxon>
        <taxon>Bacillati</taxon>
        <taxon>Bacillota</taxon>
        <taxon>Clostridia</taxon>
        <taxon>Lachnospirales</taxon>
        <taxon>Lachnospiraceae</taxon>
        <taxon>Butyrivibrio</taxon>
    </lineage>
</organism>
<dbReference type="Pfam" id="PF04542">
    <property type="entry name" value="Sigma70_r2"/>
    <property type="match status" value="1"/>
</dbReference>
<dbReference type="InterPro" id="IPR014284">
    <property type="entry name" value="RNA_pol_sigma-70_dom"/>
</dbReference>
<dbReference type="SUPFAM" id="SSF88659">
    <property type="entry name" value="Sigma3 and sigma4 domains of RNA polymerase sigma factors"/>
    <property type="match status" value="1"/>
</dbReference>
<feature type="domain" description="RNA polymerase sigma-70 region 2" evidence="1">
    <location>
        <begin position="30"/>
        <end position="90"/>
    </location>
</feature>
<dbReference type="SUPFAM" id="SSF88946">
    <property type="entry name" value="Sigma2 domain of RNA polymerase sigma factors"/>
    <property type="match status" value="1"/>
</dbReference>
<evidence type="ECO:0000313" key="3">
    <source>
        <dbReference type="Proteomes" id="UP000245488"/>
    </source>
</evidence>
<name>A0A317G1R6_BUTFI</name>
<dbReference type="NCBIfam" id="TIGR02937">
    <property type="entry name" value="sigma70-ECF"/>
    <property type="match status" value="1"/>
</dbReference>
<evidence type="ECO:0000313" key="2">
    <source>
        <dbReference type="EMBL" id="PWT27984.1"/>
    </source>
</evidence>
<accession>A0A317G1R6</accession>
<dbReference type="Gene3D" id="1.20.140.160">
    <property type="match status" value="1"/>
</dbReference>
<evidence type="ECO:0000259" key="1">
    <source>
        <dbReference type="Pfam" id="PF04542"/>
    </source>
</evidence>
<reference evidence="2 3" key="1">
    <citation type="submission" date="2017-09" db="EMBL/GenBank/DDBJ databases">
        <title>High-quality draft genome sequence of Butyrivibrio fibrisolvens INBov1, isolated from cow rumen.</title>
        <authorList>
            <person name="Rodriguez Hernaez J."/>
            <person name="Rivarola M."/>
            <person name="Paniego N."/>
            <person name="Cravero S."/>
            <person name="Ceron Cucchi M."/>
            <person name="Martinez M.C."/>
        </authorList>
    </citation>
    <scope>NUCLEOTIDE SEQUENCE [LARGE SCALE GENOMIC DNA]</scope>
    <source>
        <strain evidence="2 3">INBov1</strain>
    </source>
</reference>
<dbReference type="InterPro" id="IPR013324">
    <property type="entry name" value="RNA_pol_sigma_r3/r4-like"/>
</dbReference>